<dbReference type="EMBL" id="CAEZXP010000002">
    <property type="protein sequence ID" value="CAB4695056.1"/>
    <property type="molecule type" value="Genomic_DNA"/>
</dbReference>
<organism evidence="1">
    <name type="scientific">freshwater metagenome</name>
    <dbReference type="NCBI Taxonomy" id="449393"/>
    <lineage>
        <taxon>unclassified sequences</taxon>
        <taxon>metagenomes</taxon>
        <taxon>ecological metagenomes</taxon>
    </lineage>
</organism>
<dbReference type="AlphaFoldDB" id="A0A6J6P8W8"/>
<protein>
    <submittedName>
        <fullName evidence="1">Unannotated protein</fullName>
    </submittedName>
</protein>
<name>A0A6J6P8W8_9ZZZZ</name>
<proteinExistence type="predicted"/>
<evidence type="ECO:0000313" key="1">
    <source>
        <dbReference type="EMBL" id="CAB4695056.1"/>
    </source>
</evidence>
<gene>
    <name evidence="1" type="ORF">UFOPK2399_00966</name>
</gene>
<accession>A0A6J6P8W8</accession>
<sequence>MVAIVILTLVAAGCGGSGNHASQVADAIRSGTAGGLGSLGSVTNASCQRDESLKGEQYRCTASTGEGVAQLVCFPDETSAGGSFCAITARP</sequence>
<reference evidence="1" key="1">
    <citation type="submission" date="2020-05" db="EMBL/GenBank/DDBJ databases">
        <authorList>
            <person name="Chiriac C."/>
            <person name="Salcher M."/>
            <person name="Ghai R."/>
            <person name="Kavagutti S V."/>
        </authorList>
    </citation>
    <scope>NUCLEOTIDE SEQUENCE</scope>
</reference>